<dbReference type="Pfam" id="PF00078">
    <property type="entry name" value="RVT_1"/>
    <property type="match status" value="1"/>
</dbReference>
<dbReference type="InterPro" id="IPR052343">
    <property type="entry name" value="Retrotransposon-Effector_Assoc"/>
</dbReference>
<dbReference type="SUPFAM" id="SSF56672">
    <property type="entry name" value="DNA/RNA polymerases"/>
    <property type="match status" value="1"/>
</dbReference>
<dbReference type="InterPro" id="IPR043502">
    <property type="entry name" value="DNA/RNA_pol_sf"/>
</dbReference>
<sequence>MKQLSEKLKRLKHRLKDWNKEVLGNIFEHLSQAEAAVQQAERIYDNDPTDHNLIAMNQCTSKLQQALNIEEDFWRKNSACKWVLEGERNTRYFHSLVRKKRARTTLSSITHEGRLLTNVQQIRDSGVQFFQTLLTIERDREEVIPQVPKLINEVQGMELVKQTTIDEMARVVFDMTVESTAGPDGFNGFFYQQCWEIIKHDVTLAVQDFLNGTPLPISFTATTIILIPKVKNPTQWSDFHPISLCNTANKILTKLINDHLKLFLPNMVVSNQSGFVPKRLIRDNILIAQEIMRSITANKKGWNVALKLDMAKAYDRVNWDFLEDILRQLGFSKKLILLIRNCTNNCWFSSLINGALSGFFKSTRGLRQGDPLSPTLFVLPSEFLSRGLNYLFTSI</sequence>
<dbReference type="PANTHER" id="PTHR46890">
    <property type="entry name" value="NON-LTR RETROLELEMENT REVERSE TRANSCRIPTASE-LIKE PROTEIN-RELATED"/>
    <property type="match status" value="1"/>
</dbReference>
<reference evidence="2" key="2">
    <citation type="journal article" date="2024" name="Plant">
        <title>Genomic evolution and insights into agronomic trait innovations of Sesamum species.</title>
        <authorList>
            <person name="Miao H."/>
            <person name="Wang L."/>
            <person name="Qu L."/>
            <person name="Liu H."/>
            <person name="Sun Y."/>
            <person name="Le M."/>
            <person name="Wang Q."/>
            <person name="Wei S."/>
            <person name="Zheng Y."/>
            <person name="Lin W."/>
            <person name="Duan Y."/>
            <person name="Cao H."/>
            <person name="Xiong S."/>
            <person name="Wang X."/>
            <person name="Wei L."/>
            <person name="Li C."/>
            <person name="Ma Q."/>
            <person name="Ju M."/>
            <person name="Zhao R."/>
            <person name="Li G."/>
            <person name="Mu C."/>
            <person name="Tian Q."/>
            <person name="Mei H."/>
            <person name="Zhang T."/>
            <person name="Gao T."/>
            <person name="Zhang H."/>
        </authorList>
    </citation>
    <scope>NUCLEOTIDE SEQUENCE</scope>
    <source>
        <strain evidence="2">KEN1</strain>
    </source>
</reference>
<comment type="caution">
    <text evidence="2">The sequence shown here is derived from an EMBL/GenBank/DDBJ whole genome shotgun (WGS) entry which is preliminary data.</text>
</comment>
<organism evidence="2">
    <name type="scientific">Sesamum latifolium</name>
    <dbReference type="NCBI Taxonomy" id="2727402"/>
    <lineage>
        <taxon>Eukaryota</taxon>
        <taxon>Viridiplantae</taxon>
        <taxon>Streptophyta</taxon>
        <taxon>Embryophyta</taxon>
        <taxon>Tracheophyta</taxon>
        <taxon>Spermatophyta</taxon>
        <taxon>Magnoliopsida</taxon>
        <taxon>eudicotyledons</taxon>
        <taxon>Gunneridae</taxon>
        <taxon>Pentapetalae</taxon>
        <taxon>asterids</taxon>
        <taxon>lamiids</taxon>
        <taxon>Lamiales</taxon>
        <taxon>Pedaliaceae</taxon>
        <taxon>Sesamum</taxon>
    </lineage>
</organism>
<dbReference type="PANTHER" id="PTHR46890:SF48">
    <property type="entry name" value="RNA-DIRECTED DNA POLYMERASE"/>
    <property type="match status" value="1"/>
</dbReference>
<feature type="domain" description="Reverse transcriptase" evidence="1">
    <location>
        <begin position="208"/>
        <end position="395"/>
    </location>
</feature>
<accession>A0AAW2X5K8</accession>
<dbReference type="InterPro" id="IPR000477">
    <property type="entry name" value="RT_dom"/>
</dbReference>
<dbReference type="PROSITE" id="PS50878">
    <property type="entry name" value="RT_POL"/>
    <property type="match status" value="1"/>
</dbReference>
<name>A0AAW2X5K8_9LAMI</name>
<evidence type="ECO:0000259" key="1">
    <source>
        <dbReference type="PROSITE" id="PS50878"/>
    </source>
</evidence>
<dbReference type="AlphaFoldDB" id="A0AAW2X5K8"/>
<gene>
    <name evidence="2" type="ORF">Slati_1475200</name>
</gene>
<proteinExistence type="predicted"/>
<dbReference type="CDD" id="cd01650">
    <property type="entry name" value="RT_nLTR_like"/>
    <property type="match status" value="1"/>
</dbReference>
<protein>
    <recommendedName>
        <fullName evidence="1">Reverse transcriptase domain-containing protein</fullName>
    </recommendedName>
</protein>
<reference evidence="2" key="1">
    <citation type="submission" date="2020-06" db="EMBL/GenBank/DDBJ databases">
        <authorList>
            <person name="Li T."/>
            <person name="Hu X."/>
            <person name="Zhang T."/>
            <person name="Song X."/>
            <person name="Zhang H."/>
            <person name="Dai N."/>
            <person name="Sheng W."/>
            <person name="Hou X."/>
            <person name="Wei L."/>
        </authorList>
    </citation>
    <scope>NUCLEOTIDE SEQUENCE</scope>
    <source>
        <strain evidence="2">KEN1</strain>
        <tissue evidence="2">Leaf</tissue>
    </source>
</reference>
<evidence type="ECO:0000313" key="2">
    <source>
        <dbReference type="EMBL" id="KAL0449188.1"/>
    </source>
</evidence>
<dbReference type="EMBL" id="JACGWN010000005">
    <property type="protein sequence ID" value="KAL0449188.1"/>
    <property type="molecule type" value="Genomic_DNA"/>
</dbReference>